<evidence type="ECO:0000256" key="2">
    <source>
        <dbReference type="ARBA" id="ARBA00008537"/>
    </source>
</evidence>
<protein>
    <submittedName>
        <fullName evidence="10">DHA2 family efflux MFS transporter permease subunit</fullName>
    </submittedName>
</protein>
<keyword evidence="6 8" id="KW-1133">Transmembrane helix</keyword>
<name>A0ABW6WJH5_9ACTN</name>
<dbReference type="SUPFAM" id="SSF103473">
    <property type="entry name" value="MFS general substrate transporter"/>
    <property type="match status" value="1"/>
</dbReference>
<evidence type="ECO:0000313" key="10">
    <source>
        <dbReference type="EMBL" id="MFF5292262.1"/>
    </source>
</evidence>
<evidence type="ECO:0000259" key="9">
    <source>
        <dbReference type="PROSITE" id="PS50850"/>
    </source>
</evidence>
<dbReference type="InterPro" id="IPR020846">
    <property type="entry name" value="MFS_dom"/>
</dbReference>
<keyword evidence="7 8" id="KW-0472">Membrane</keyword>
<feature type="transmembrane region" description="Helical" evidence="8">
    <location>
        <begin position="72"/>
        <end position="92"/>
    </location>
</feature>
<keyword evidence="4" id="KW-1003">Cell membrane</keyword>
<evidence type="ECO:0000256" key="1">
    <source>
        <dbReference type="ARBA" id="ARBA00004651"/>
    </source>
</evidence>
<reference evidence="10 11" key="1">
    <citation type="submission" date="2024-10" db="EMBL/GenBank/DDBJ databases">
        <title>The Natural Products Discovery Center: Release of the First 8490 Sequenced Strains for Exploring Actinobacteria Biosynthetic Diversity.</title>
        <authorList>
            <person name="Kalkreuter E."/>
            <person name="Kautsar S.A."/>
            <person name="Yang D."/>
            <person name="Bader C.D."/>
            <person name="Teijaro C.N."/>
            <person name="Fluegel L."/>
            <person name="Davis C.M."/>
            <person name="Simpson J.R."/>
            <person name="Lauterbach L."/>
            <person name="Steele A.D."/>
            <person name="Gui C."/>
            <person name="Meng S."/>
            <person name="Li G."/>
            <person name="Viehrig K."/>
            <person name="Ye F."/>
            <person name="Su P."/>
            <person name="Kiefer A.F."/>
            <person name="Nichols A."/>
            <person name="Cepeda A.J."/>
            <person name="Yan W."/>
            <person name="Fan B."/>
            <person name="Jiang Y."/>
            <person name="Adhikari A."/>
            <person name="Zheng C.-J."/>
            <person name="Schuster L."/>
            <person name="Cowan T.M."/>
            <person name="Smanski M.J."/>
            <person name="Chevrette M.G."/>
            <person name="De Carvalho L.P.S."/>
            <person name="Shen B."/>
        </authorList>
    </citation>
    <scope>NUCLEOTIDE SEQUENCE [LARGE SCALE GENOMIC DNA]</scope>
    <source>
        <strain evidence="10 11">NPDC000087</strain>
    </source>
</reference>
<accession>A0ABW6WJH5</accession>
<evidence type="ECO:0000256" key="8">
    <source>
        <dbReference type="SAM" id="Phobius"/>
    </source>
</evidence>
<dbReference type="Gene3D" id="1.20.1720.10">
    <property type="entry name" value="Multidrug resistance protein D"/>
    <property type="match status" value="1"/>
</dbReference>
<evidence type="ECO:0000313" key="11">
    <source>
        <dbReference type="Proteomes" id="UP001602245"/>
    </source>
</evidence>
<comment type="similarity">
    <text evidence="2">Belongs to the major facilitator superfamily. EmrB family.</text>
</comment>
<evidence type="ECO:0000256" key="4">
    <source>
        <dbReference type="ARBA" id="ARBA00022475"/>
    </source>
</evidence>
<feature type="transmembrane region" description="Helical" evidence="8">
    <location>
        <begin position="195"/>
        <end position="211"/>
    </location>
</feature>
<proteinExistence type="inferred from homology"/>
<feature type="transmembrane region" description="Helical" evidence="8">
    <location>
        <begin position="325"/>
        <end position="344"/>
    </location>
</feature>
<keyword evidence="3" id="KW-0813">Transport</keyword>
<dbReference type="PRINTS" id="PR01036">
    <property type="entry name" value="TCRTETB"/>
</dbReference>
<gene>
    <name evidence="10" type="ORF">ACFY35_22710</name>
</gene>
<dbReference type="PROSITE" id="PS50850">
    <property type="entry name" value="MFS"/>
    <property type="match status" value="1"/>
</dbReference>
<dbReference type="InterPro" id="IPR004638">
    <property type="entry name" value="EmrB-like"/>
</dbReference>
<evidence type="ECO:0000256" key="7">
    <source>
        <dbReference type="ARBA" id="ARBA00023136"/>
    </source>
</evidence>
<evidence type="ECO:0000256" key="5">
    <source>
        <dbReference type="ARBA" id="ARBA00022692"/>
    </source>
</evidence>
<feature type="transmembrane region" description="Helical" evidence="8">
    <location>
        <begin position="159"/>
        <end position="175"/>
    </location>
</feature>
<feature type="transmembrane region" description="Helical" evidence="8">
    <location>
        <begin position="422"/>
        <end position="442"/>
    </location>
</feature>
<dbReference type="Gene3D" id="1.20.1250.20">
    <property type="entry name" value="MFS general substrate transporter like domains"/>
    <property type="match status" value="1"/>
</dbReference>
<dbReference type="Proteomes" id="UP001602245">
    <property type="component" value="Unassembled WGS sequence"/>
</dbReference>
<dbReference type="InterPro" id="IPR011701">
    <property type="entry name" value="MFS"/>
</dbReference>
<dbReference type="PANTHER" id="PTHR42718">
    <property type="entry name" value="MAJOR FACILITATOR SUPERFAMILY MULTIDRUG TRANSPORTER MFSC"/>
    <property type="match status" value="1"/>
</dbReference>
<keyword evidence="5 8" id="KW-0812">Transmembrane</keyword>
<feature type="transmembrane region" description="Helical" evidence="8">
    <location>
        <begin position="350"/>
        <end position="376"/>
    </location>
</feature>
<dbReference type="NCBIfam" id="TIGR00711">
    <property type="entry name" value="efflux_EmrB"/>
    <property type="match status" value="1"/>
</dbReference>
<feature type="transmembrane region" description="Helical" evidence="8">
    <location>
        <begin position="46"/>
        <end position="65"/>
    </location>
</feature>
<comment type="caution">
    <text evidence="10">The sequence shown here is derived from an EMBL/GenBank/DDBJ whole genome shotgun (WGS) entry which is preliminary data.</text>
</comment>
<organism evidence="10 11">
    <name type="scientific">Paractinoplanes globisporus</name>
    <dbReference type="NCBI Taxonomy" id="113565"/>
    <lineage>
        <taxon>Bacteria</taxon>
        <taxon>Bacillati</taxon>
        <taxon>Actinomycetota</taxon>
        <taxon>Actinomycetes</taxon>
        <taxon>Micromonosporales</taxon>
        <taxon>Micromonosporaceae</taxon>
        <taxon>Paractinoplanes</taxon>
    </lineage>
</organism>
<dbReference type="PANTHER" id="PTHR42718:SF9">
    <property type="entry name" value="MAJOR FACILITATOR SUPERFAMILY MULTIDRUG TRANSPORTER MFSC"/>
    <property type="match status" value="1"/>
</dbReference>
<evidence type="ECO:0000256" key="6">
    <source>
        <dbReference type="ARBA" id="ARBA00022989"/>
    </source>
</evidence>
<dbReference type="EMBL" id="JBIAZU010000004">
    <property type="protein sequence ID" value="MFF5292262.1"/>
    <property type="molecule type" value="Genomic_DNA"/>
</dbReference>
<dbReference type="InterPro" id="IPR036259">
    <property type="entry name" value="MFS_trans_sf"/>
</dbReference>
<comment type="subcellular location">
    <subcellularLocation>
        <location evidence="1">Cell membrane</location>
        <topology evidence="1">Multi-pass membrane protein</topology>
    </subcellularLocation>
</comment>
<feature type="transmembrane region" description="Helical" evidence="8">
    <location>
        <begin position="98"/>
        <end position="119"/>
    </location>
</feature>
<dbReference type="Pfam" id="PF07690">
    <property type="entry name" value="MFS_1"/>
    <property type="match status" value="1"/>
</dbReference>
<feature type="transmembrane region" description="Helical" evidence="8">
    <location>
        <begin position="397"/>
        <end position="416"/>
    </location>
</feature>
<feature type="transmembrane region" description="Helical" evidence="8">
    <location>
        <begin position="293"/>
        <end position="313"/>
    </location>
</feature>
<keyword evidence="11" id="KW-1185">Reference proteome</keyword>
<dbReference type="RefSeq" id="WP_157295365.1">
    <property type="nucleotide sequence ID" value="NZ_JBIAZU010000004.1"/>
</dbReference>
<feature type="transmembrane region" description="Helical" evidence="8">
    <location>
        <begin position="131"/>
        <end position="153"/>
    </location>
</feature>
<evidence type="ECO:0000256" key="3">
    <source>
        <dbReference type="ARBA" id="ARBA00022448"/>
    </source>
</evidence>
<feature type="domain" description="Major facilitator superfamily (MFS) profile" evidence="9">
    <location>
        <begin position="7"/>
        <end position="449"/>
    </location>
</feature>
<sequence>MRLSPLMQLGLLAGPLLTMVDSSIVNVAVPDIARELNAGLATTQWVVSGYLLALAAGLTTTSYLARRFGTMRVYAIALAAFLLASAACAASPGIGALIAARAVQGFSGAPLVPLAMSILLGRQGAARQIPVAAGILFFLAPAIGPSLGGLLIAAGGWRWIFLINVPVGALALLGVRRLPAGVAPAADGHARPDPLGLVLLSAGLVSTLFGASRATTAGWTNPLAMVTLTAGLALLLLYAWWGAQTQEPAVDLTVLRHHRSALALALSVCSSVVAFAAVFLLPVFTQSVQHHTAFATGLALLPQGLITGVGTALGQRLSIRYGTRYLVVSGFAVLAVASAGLLLLTPATPLWATALILSGRAAAIGFGITPLLAVMLAPLPDTKLADGNTLFNIAQRLGGSLGVGILGSLLAARAVHTGAVPAFHEIGLILTAVAAGAALLSLRLPARTPEVALDTISARSDSGAGGKAAGE</sequence>
<feature type="transmembrane region" description="Helical" evidence="8">
    <location>
        <begin position="261"/>
        <end position="281"/>
    </location>
</feature>
<feature type="transmembrane region" description="Helical" evidence="8">
    <location>
        <begin position="223"/>
        <end position="241"/>
    </location>
</feature>